<dbReference type="InterPro" id="IPR016187">
    <property type="entry name" value="CTDL_fold"/>
</dbReference>
<proteinExistence type="predicted"/>
<dbReference type="Proteomes" id="UP000283785">
    <property type="component" value="Unassembled WGS sequence"/>
</dbReference>
<dbReference type="Gene3D" id="3.90.1580.10">
    <property type="entry name" value="paralog of FGE (formylglycine-generating enzyme)"/>
    <property type="match status" value="1"/>
</dbReference>
<feature type="domain" description="Sulfatase-modifying factor enzyme-like" evidence="1">
    <location>
        <begin position="64"/>
        <end position="278"/>
    </location>
</feature>
<gene>
    <name evidence="2" type="ORF">DWV76_08595</name>
</gene>
<dbReference type="GO" id="GO:0120147">
    <property type="term" value="F:formylglycine-generating oxidase activity"/>
    <property type="evidence" value="ECO:0007669"/>
    <property type="project" value="TreeGrafter"/>
</dbReference>
<dbReference type="InterPro" id="IPR051043">
    <property type="entry name" value="Sulfatase_Mod_Factor_Kinase"/>
</dbReference>
<reference evidence="2 3" key="1">
    <citation type="submission" date="2018-08" db="EMBL/GenBank/DDBJ databases">
        <title>A genome reference for cultivated species of the human gut microbiota.</title>
        <authorList>
            <person name="Zou Y."/>
            <person name="Xue W."/>
            <person name="Luo G."/>
        </authorList>
    </citation>
    <scope>NUCLEOTIDE SEQUENCE [LARGE SCALE GENOMIC DNA]</scope>
    <source>
        <strain evidence="2 3">AF12-50</strain>
    </source>
</reference>
<evidence type="ECO:0000259" key="1">
    <source>
        <dbReference type="Pfam" id="PF03781"/>
    </source>
</evidence>
<evidence type="ECO:0000313" key="2">
    <source>
        <dbReference type="EMBL" id="RGW42654.1"/>
    </source>
</evidence>
<dbReference type="AlphaFoldDB" id="A0AA92TYD7"/>
<accession>A0AA92TYD7</accession>
<dbReference type="InterPro" id="IPR005532">
    <property type="entry name" value="SUMF_dom"/>
</dbReference>
<dbReference type="EMBL" id="QSAG01000014">
    <property type="protein sequence ID" value="RGW42654.1"/>
    <property type="molecule type" value="Genomic_DNA"/>
</dbReference>
<dbReference type="SUPFAM" id="SSF56436">
    <property type="entry name" value="C-type lectin-like"/>
    <property type="match status" value="1"/>
</dbReference>
<organism evidence="2 3">
    <name type="scientific">Segatella copri</name>
    <dbReference type="NCBI Taxonomy" id="165179"/>
    <lineage>
        <taxon>Bacteria</taxon>
        <taxon>Pseudomonadati</taxon>
        <taxon>Bacteroidota</taxon>
        <taxon>Bacteroidia</taxon>
        <taxon>Bacteroidales</taxon>
        <taxon>Prevotellaceae</taxon>
        <taxon>Segatella</taxon>
    </lineage>
</organism>
<dbReference type="PANTHER" id="PTHR23150">
    <property type="entry name" value="SULFATASE MODIFYING FACTOR 1, 2"/>
    <property type="match status" value="1"/>
</dbReference>
<name>A0AA92TYD7_9BACT</name>
<evidence type="ECO:0000313" key="3">
    <source>
        <dbReference type="Proteomes" id="UP000283785"/>
    </source>
</evidence>
<dbReference type="PANTHER" id="PTHR23150:SF19">
    <property type="entry name" value="FORMYLGLYCINE-GENERATING ENZYME"/>
    <property type="match status" value="1"/>
</dbReference>
<sequence length="281" mass="31135">MPKGNSMLRILHQDYVPLMINFYDYGVGKLKSGATYILSLSRSIDNDDKNKTLIVPVKNGFNIELVKVESGSFVMGATSEIQNPYSWEKPAHKVILTKDYYIGKYEVTQSLWQLVMENNPSSIKGEDLPVGNVSWDDCQLFIAKLNKMTGRKFRLPTEAEWEYAARGGNKSRGTLYSGSSAYSDVAWYEGNSNKRPHPVGTKKANELGLYDMNGNVLEFCQDWWGNYTESSQINPIGPNSGPTRVVRGGSYIAGAISVAGRGGVSANIRSRVLGLRLVLSE</sequence>
<protein>
    <submittedName>
        <fullName evidence="2">Formylglycine-generating enzyme family protein</fullName>
    </submittedName>
</protein>
<dbReference type="Pfam" id="PF03781">
    <property type="entry name" value="FGE-sulfatase"/>
    <property type="match status" value="1"/>
</dbReference>
<comment type="caution">
    <text evidence="2">The sequence shown here is derived from an EMBL/GenBank/DDBJ whole genome shotgun (WGS) entry which is preliminary data.</text>
</comment>
<dbReference type="InterPro" id="IPR042095">
    <property type="entry name" value="SUMF_sf"/>
</dbReference>